<dbReference type="Proteomes" id="UP001302949">
    <property type="component" value="Unassembled WGS sequence"/>
</dbReference>
<dbReference type="Gene3D" id="3.30.1330.40">
    <property type="entry name" value="RutC-like"/>
    <property type="match status" value="1"/>
</dbReference>
<feature type="domain" description="Endoribonuclease L-PSP/chorismate mutase-like" evidence="2">
    <location>
        <begin position="23"/>
        <end position="163"/>
    </location>
</feature>
<evidence type="ECO:0000256" key="1">
    <source>
        <dbReference type="SAM" id="SignalP"/>
    </source>
</evidence>
<name>A0ABU5Q8G6_9BACT</name>
<keyword evidence="4" id="KW-1185">Reference proteome</keyword>
<dbReference type="InterPro" id="IPR013813">
    <property type="entry name" value="Endoribo_LPSP/chorism_mut-like"/>
</dbReference>
<dbReference type="SUPFAM" id="SSF55298">
    <property type="entry name" value="YjgF-like"/>
    <property type="match status" value="1"/>
</dbReference>
<dbReference type="CDD" id="cd02199">
    <property type="entry name" value="YjgF_YER057c_UK114_like_1"/>
    <property type="match status" value="1"/>
</dbReference>
<sequence length="170" mass="18439">MKNIILIISVFLSFNSFAQSPEEQLTKLGIVLPEVAPPVASYVNVVRTGNLLFLAGKGPVKKDGEYIKGKLGKDLSVEEGAKAAELTATHHLAILKAYLGDLSKVKRIVKINGFVNSEADFYEQPKVINGASNLMVQVFGEKGKHARTSIGVNTLPMNMAVEIEMIVEVE</sequence>
<proteinExistence type="predicted"/>
<dbReference type="InterPro" id="IPR035959">
    <property type="entry name" value="RutC-like_sf"/>
</dbReference>
<evidence type="ECO:0000259" key="2">
    <source>
        <dbReference type="Pfam" id="PF14588"/>
    </source>
</evidence>
<keyword evidence="1" id="KW-0732">Signal</keyword>
<dbReference type="Pfam" id="PF14588">
    <property type="entry name" value="YjgF_endoribonc"/>
    <property type="match status" value="1"/>
</dbReference>
<dbReference type="PANTHER" id="PTHR43760:SF1">
    <property type="entry name" value="ENDORIBONUCLEASE L-PSP_CHORISMATE MUTASE-LIKE DOMAIN-CONTAINING PROTEIN"/>
    <property type="match status" value="1"/>
</dbReference>
<protein>
    <submittedName>
        <fullName evidence="3">RidA family protein</fullName>
    </submittedName>
</protein>
<dbReference type="RefSeq" id="WP_323296301.1">
    <property type="nucleotide sequence ID" value="NZ_JAYFUM010000008.1"/>
</dbReference>
<gene>
    <name evidence="3" type="ORF">VB248_08350</name>
</gene>
<evidence type="ECO:0000313" key="3">
    <source>
        <dbReference type="EMBL" id="MEA5139141.1"/>
    </source>
</evidence>
<evidence type="ECO:0000313" key="4">
    <source>
        <dbReference type="Proteomes" id="UP001302949"/>
    </source>
</evidence>
<comment type="caution">
    <text evidence="3">The sequence shown here is derived from an EMBL/GenBank/DDBJ whole genome shotgun (WGS) entry which is preliminary data.</text>
</comment>
<dbReference type="EMBL" id="JAYFUM010000008">
    <property type="protein sequence ID" value="MEA5139141.1"/>
    <property type="molecule type" value="Genomic_DNA"/>
</dbReference>
<feature type="signal peptide" evidence="1">
    <location>
        <begin position="1"/>
        <end position="18"/>
    </location>
</feature>
<reference evidence="3 4" key="1">
    <citation type="submission" date="2023-12" db="EMBL/GenBank/DDBJ databases">
        <title>Novel species of the genus Arcicella isolated from rivers.</title>
        <authorList>
            <person name="Lu H."/>
        </authorList>
    </citation>
    <scope>NUCLEOTIDE SEQUENCE [LARGE SCALE GENOMIC DNA]</scope>
    <source>
        <strain evidence="3 4">KCTC 23307</strain>
    </source>
</reference>
<feature type="chain" id="PRO_5047023484" evidence="1">
    <location>
        <begin position="19"/>
        <end position="170"/>
    </location>
</feature>
<accession>A0ABU5Q8G6</accession>
<dbReference type="PANTHER" id="PTHR43760">
    <property type="entry name" value="ENDORIBONUCLEASE-RELATED"/>
    <property type="match status" value="1"/>
</dbReference>
<organism evidence="3 4">
    <name type="scientific">Arcicella rigui</name>
    <dbReference type="NCBI Taxonomy" id="797020"/>
    <lineage>
        <taxon>Bacteria</taxon>
        <taxon>Pseudomonadati</taxon>
        <taxon>Bacteroidota</taxon>
        <taxon>Cytophagia</taxon>
        <taxon>Cytophagales</taxon>
        <taxon>Flectobacillaceae</taxon>
        <taxon>Arcicella</taxon>
    </lineage>
</organism>